<evidence type="ECO:0000313" key="9">
    <source>
        <dbReference type="EMBL" id="NEA15353.1"/>
    </source>
</evidence>
<dbReference type="InterPro" id="IPR027417">
    <property type="entry name" value="P-loop_NTPase"/>
</dbReference>
<feature type="domain" description="OmpR/PhoB-type" evidence="8">
    <location>
        <begin position="1"/>
        <end position="86"/>
    </location>
</feature>
<dbReference type="Pfam" id="PF00486">
    <property type="entry name" value="Trans_reg_C"/>
    <property type="match status" value="1"/>
</dbReference>
<dbReference type="InterPro" id="IPR016032">
    <property type="entry name" value="Sig_transdc_resp-reg_C-effctor"/>
</dbReference>
<accession>A0A6N9TZV1</accession>
<name>A0A6N9TZV1_STRHA</name>
<keyword evidence="2" id="KW-0902">Two-component regulatory system</keyword>
<dbReference type="PRINTS" id="PR00364">
    <property type="entry name" value="DISEASERSIST"/>
</dbReference>
<comment type="similarity">
    <text evidence="1">Belongs to the AfsR/DnrI/RedD regulatory family.</text>
</comment>
<dbReference type="SMART" id="SM01043">
    <property type="entry name" value="BTAD"/>
    <property type="match status" value="1"/>
</dbReference>
<dbReference type="SUPFAM" id="SSF46894">
    <property type="entry name" value="C-terminal effector domain of the bipartite response regulators"/>
    <property type="match status" value="1"/>
</dbReference>
<dbReference type="Proteomes" id="UP000471293">
    <property type="component" value="Unassembled WGS sequence"/>
</dbReference>
<evidence type="ECO:0000256" key="7">
    <source>
        <dbReference type="SAM" id="MobiDB-lite"/>
    </source>
</evidence>
<dbReference type="InterPro" id="IPR051677">
    <property type="entry name" value="AfsR-DnrI-RedD_regulator"/>
</dbReference>
<feature type="DNA-binding region" description="OmpR/PhoB-type" evidence="6">
    <location>
        <begin position="1"/>
        <end position="86"/>
    </location>
</feature>
<dbReference type="InterPro" id="IPR005158">
    <property type="entry name" value="BTAD"/>
</dbReference>
<dbReference type="SUPFAM" id="SSF52540">
    <property type="entry name" value="P-loop containing nucleoside triphosphate hydrolases"/>
    <property type="match status" value="1"/>
</dbReference>
<sequence length="600" mass="64719">MDGEVRTPSPPMARRVLAVLLTHADRVVPTELLIDELWGEHPPKRARKTVQTYICHLRKALGGDGSSGPGGGDPVETHPYGYRLRLQGCRSDLWLFQERVRAGREALARGEASEGVATLRRGLELWRGAALEGVETGTVLGAQATRLEELRMRALEQRVAGELALGRHHSLLEEIRDLASQHPLNEEFCAQLMTAASACGQRGEALGAYARMRRAMAEQLGLEPSERLRELQRDILTGQGESPSARTAARGPGRSGEPGAPFHLPAAIGDFVGRQDELERIERAVSGEGRAPEVRVVTVTGGPGVGKTEAALQVAHRLRGRFPDGQLRGLLCRKDRTPRDPGEVLGELLAAVGYDRAVLPERVDDLARMFRGWAAGRRFLLVLDDAVSRDQVVPLLPAGTDNTVIVTSRCRLSGLPGSVTDVELGPLPGAVSRQLLTQVIGPVRARREPAAVSAIVAKCEGMPAAVRAVGGRIATWPHRSLADFAVRLEDDGQRLEELSSPHLDMRRYLVESADRLPRSARDVLAELGRAATAEVTVADLALGLCRSTSSIERSVELLAAFHVVRPVVRDGGYVLRLAPLIRLAFAGGGHTAPAPELAAR</sequence>
<dbReference type="InterPro" id="IPR036388">
    <property type="entry name" value="WH-like_DNA-bd_sf"/>
</dbReference>
<dbReference type="GO" id="GO:0006355">
    <property type="term" value="P:regulation of DNA-templated transcription"/>
    <property type="evidence" value="ECO:0007669"/>
    <property type="project" value="InterPro"/>
</dbReference>
<evidence type="ECO:0000259" key="8">
    <source>
        <dbReference type="PROSITE" id="PS51755"/>
    </source>
</evidence>
<dbReference type="PANTHER" id="PTHR35807:SF1">
    <property type="entry name" value="TRANSCRIPTIONAL REGULATOR REDD"/>
    <property type="match status" value="1"/>
</dbReference>
<comment type="caution">
    <text evidence="9">The sequence shown here is derived from an EMBL/GenBank/DDBJ whole genome shotgun (WGS) entry which is preliminary data.</text>
</comment>
<keyword evidence="5" id="KW-0804">Transcription</keyword>
<dbReference type="CDD" id="cd15831">
    <property type="entry name" value="BTAD"/>
    <property type="match status" value="1"/>
</dbReference>
<gene>
    <name evidence="9" type="ORF">G3I29_07375</name>
</gene>
<evidence type="ECO:0000256" key="2">
    <source>
        <dbReference type="ARBA" id="ARBA00023012"/>
    </source>
</evidence>
<dbReference type="AlphaFoldDB" id="A0A6N9TZV1"/>
<protein>
    <recommendedName>
        <fullName evidence="8">OmpR/PhoB-type domain-containing protein</fullName>
    </recommendedName>
</protein>
<dbReference type="Gene3D" id="1.10.10.10">
    <property type="entry name" value="Winged helix-like DNA-binding domain superfamily/Winged helix DNA-binding domain"/>
    <property type="match status" value="1"/>
</dbReference>
<organism evidence="9 10">
    <name type="scientific">Streptomyces halstedii</name>
    <dbReference type="NCBI Taxonomy" id="1944"/>
    <lineage>
        <taxon>Bacteria</taxon>
        <taxon>Bacillati</taxon>
        <taxon>Actinomycetota</taxon>
        <taxon>Actinomycetes</taxon>
        <taxon>Kitasatosporales</taxon>
        <taxon>Streptomycetaceae</taxon>
        <taxon>Streptomyces</taxon>
    </lineage>
</organism>
<keyword evidence="4 6" id="KW-0238">DNA-binding</keyword>
<evidence type="ECO:0000256" key="4">
    <source>
        <dbReference type="ARBA" id="ARBA00023125"/>
    </source>
</evidence>
<dbReference type="EMBL" id="JAAGLQ010000163">
    <property type="protein sequence ID" value="NEA15353.1"/>
    <property type="molecule type" value="Genomic_DNA"/>
</dbReference>
<dbReference type="PROSITE" id="PS51755">
    <property type="entry name" value="OMPR_PHOB"/>
    <property type="match status" value="1"/>
</dbReference>
<dbReference type="PANTHER" id="PTHR35807">
    <property type="entry name" value="TRANSCRIPTIONAL REGULATOR REDD-RELATED"/>
    <property type="match status" value="1"/>
</dbReference>
<dbReference type="InterPro" id="IPR001867">
    <property type="entry name" value="OmpR/PhoB-type_DNA-bd"/>
</dbReference>
<reference evidence="9 10" key="1">
    <citation type="submission" date="2020-01" db="EMBL/GenBank/DDBJ databases">
        <title>Insect and environment-associated Actinomycetes.</title>
        <authorList>
            <person name="Currrie C."/>
            <person name="Chevrette M."/>
            <person name="Carlson C."/>
            <person name="Stubbendieck R."/>
            <person name="Wendt-Pienkowski E."/>
        </authorList>
    </citation>
    <scope>NUCLEOTIDE SEQUENCE [LARGE SCALE GENOMIC DNA]</scope>
    <source>
        <strain evidence="9 10">SID11342</strain>
    </source>
</reference>
<dbReference type="SMART" id="SM00862">
    <property type="entry name" value="Trans_reg_C"/>
    <property type="match status" value="1"/>
</dbReference>
<evidence type="ECO:0000256" key="5">
    <source>
        <dbReference type="ARBA" id="ARBA00023163"/>
    </source>
</evidence>
<dbReference type="InterPro" id="IPR011990">
    <property type="entry name" value="TPR-like_helical_dom_sf"/>
</dbReference>
<dbReference type="Gene3D" id="1.25.40.10">
    <property type="entry name" value="Tetratricopeptide repeat domain"/>
    <property type="match status" value="1"/>
</dbReference>
<feature type="region of interest" description="Disordered" evidence="7">
    <location>
        <begin position="235"/>
        <end position="262"/>
    </location>
</feature>
<dbReference type="Gene3D" id="3.40.50.300">
    <property type="entry name" value="P-loop containing nucleotide triphosphate hydrolases"/>
    <property type="match status" value="1"/>
</dbReference>
<dbReference type="GO" id="GO:0003677">
    <property type="term" value="F:DNA binding"/>
    <property type="evidence" value="ECO:0007669"/>
    <property type="project" value="UniProtKB-UniRule"/>
</dbReference>
<evidence type="ECO:0000256" key="3">
    <source>
        <dbReference type="ARBA" id="ARBA00023015"/>
    </source>
</evidence>
<dbReference type="GO" id="GO:0000160">
    <property type="term" value="P:phosphorelay signal transduction system"/>
    <property type="evidence" value="ECO:0007669"/>
    <property type="project" value="UniProtKB-KW"/>
</dbReference>
<dbReference type="GO" id="GO:0043531">
    <property type="term" value="F:ADP binding"/>
    <property type="evidence" value="ECO:0007669"/>
    <property type="project" value="InterPro"/>
</dbReference>
<dbReference type="Pfam" id="PF03704">
    <property type="entry name" value="BTAD"/>
    <property type="match status" value="1"/>
</dbReference>
<evidence type="ECO:0000256" key="6">
    <source>
        <dbReference type="PROSITE-ProRule" id="PRU01091"/>
    </source>
</evidence>
<evidence type="ECO:0000313" key="10">
    <source>
        <dbReference type="Proteomes" id="UP000471293"/>
    </source>
</evidence>
<dbReference type="SUPFAM" id="SSF48452">
    <property type="entry name" value="TPR-like"/>
    <property type="match status" value="1"/>
</dbReference>
<proteinExistence type="inferred from homology"/>
<keyword evidence="3" id="KW-0805">Transcription regulation</keyword>
<evidence type="ECO:0000256" key="1">
    <source>
        <dbReference type="ARBA" id="ARBA00005820"/>
    </source>
</evidence>